<dbReference type="RefSeq" id="WP_011239879.1">
    <property type="nucleotide sequence ID" value="NC_006513.1"/>
</dbReference>
<gene>
    <name evidence="1" type="ORF">ebA7259</name>
</gene>
<dbReference type="KEGG" id="eba:ebA7259"/>
<accession>Q5NXH8</accession>
<dbReference type="STRING" id="76114.ebA7259"/>
<evidence type="ECO:0008006" key="3">
    <source>
        <dbReference type="Google" id="ProtNLM"/>
    </source>
</evidence>
<dbReference type="Pfam" id="PF03864">
    <property type="entry name" value="Phage_cap_E"/>
    <property type="match status" value="1"/>
</dbReference>
<protein>
    <recommendedName>
        <fullName evidence="3">Elements of external origin</fullName>
    </recommendedName>
</protein>
<dbReference type="InterPro" id="IPR005564">
    <property type="entry name" value="Major_capsid_GpE"/>
</dbReference>
<dbReference type="OrthoDB" id="6388191at2"/>
<keyword evidence="2" id="KW-1185">Reference proteome</keyword>
<evidence type="ECO:0000313" key="1">
    <source>
        <dbReference type="EMBL" id="CAI10236.1"/>
    </source>
</evidence>
<proteinExistence type="predicted"/>
<organism evidence="1 2">
    <name type="scientific">Aromatoleum aromaticum (strain DSM 19018 / LMG 30748 / EbN1)</name>
    <name type="common">Azoarcus sp. (strain EbN1)</name>
    <dbReference type="NCBI Taxonomy" id="76114"/>
    <lineage>
        <taxon>Bacteria</taxon>
        <taxon>Pseudomonadati</taxon>
        <taxon>Pseudomonadota</taxon>
        <taxon>Betaproteobacteria</taxon>
        <taxon>Rhodocyclales</taxon>
        <taxon>Rhodocyclaceae</taxon>
        <taxon>Aromatoleum</taxon>
    </lineage>
</organism>
<reference evidence="1 2" key="1">
    <citation type="journal article" date="2005" name="Arch. Microbiol.">
        <title>The genome sequence of an anaerobic aromatic-degrading denitrifying bacterium, strain EbN1.</title>
        <authorList>
            <person name="Rabus R."/>
            <person name="Kube M."/>
            <person name="Heider J."/>
            <person name="Beck A."/>
            <person name="Heitmann K."/>
            <person name="Widdel F."/>
            <person name="Reinhardt R."/>
        </authorList>
    </citation>
    <scope>NUCLEOTIDE SEQUENCE [LARGE SCALE GENOMIC DNA]</scope>
    <source>
        <strain evidence="1 2">EbN1</strain>
    </source>
</reference>
<dbReference type="AlphaFoldDB" id="Q5NXH8"/>
<dbReference type="HOGENOM" id="CLU_067025_0_0_4"/>
<name>Q5NXH8_AROAE</name>
<dbReference type="eggNOG" id="ENOG502Z7JG">
    <property type="taxonomic scope" value="Bacteria"/>
</dbReference>
<sequence>MPSLDIFNDDAFSMASLTRAINEQPHVPGMIGAHGLFTEEGVTTTAVTVEKDGDTLALVAAGERGSVAANVAGSKRKLVTFNTIHLPQRATILADEIQNVRAFGSETDLETIQNVVNKRLAKMRRNLDATVEFQRIGAIKGALLDSDGVTELVDIYDTFGLTQDSVGMALGTDGTNVRGKVITAVRTSEDALGNTTATGYRAYCGDAFFDAFIDHPKVKAAYERWLEGEFLRNDPRAGFLFGGVFWVNYRGKVGSTKFVGDDDAYLVPEGVPDLFATHYAPADYVEAANTIGLPYYSKQEAKEMGKGVLLEAQSNPISLCTRPKAIIKLTKV</sequence>
<evidence type="ECO:0000313" key="2">
    <source>
        <dbReference type="Proteomes" id="UP000006552"/>
    </source>
</evidence>
<dbReference type="EMBL" id="CR555306">
    <property type="protein sequence ID" value="CAI10236.1"/>
    <property type="molecule type" value="Genomic_DNA"/>
</dbReference>
<dbReference type="Proteomes" id="UP000006552">
    <property type="component" value="Chromosome"/>
</dbReference>